<gene>
    <name evidence="2" type="ORF">ACHHYP_04737</name>
</gene>
<protein>
    <recommendedName>
        <fullName evidence="4">Secreted protein</fullName>
    </recommendedName>
</protein>
<dbReference type="Gene3D" id="3.10.20.870">
    <property type="entry name" value="PFU (PLAA family ubiquitin binding), C-terminal domain"/>
    <property type="match status" value="1"/>
</dbReference>
<comment type="caution">
    <text evidence="2">The sequence shown here is derived from an EMBL/GenBank/DDBJ whole genome shotgun (WGS) entry which is preliminary data.</text>
</comment>
<dbReference type="InterPro" id="IPR038122">
    <property type="entry name" value="PFU_sf"/>
</dbReference>
<sequence>MKLVLPLLVLAALARAQDVLFSLPISVDGAVKNLNLHRGETVERAAVAFMELNGLIENGLESERSQNLIQQLAGMLRERAEPPKDVFLTFPLSIDGSVKDIVLYKNEAPVDAVARFLRDTTFSEDVKTEMHPQILELLTQRVREALPKPQITFDVTIDGKAATVEHFEGQDPRASALAFGKQLGITDENFLARLVPQVAGAIQQRLDELVPPPAPRAELFSLPLNVNGAETLLVHYVDSTPAESALVFLQEQGLADAGTVDTYLPQLVAMIDREIAARTARTPLFSVPITIGSISQPLEYFEGDSAEVTAQLFLEKHGLTQDPAYASLLEQLATVVLQQVQEREAAAAAAVTANEAPLFNVPLNVGGSEISLPFYARQDPASVAADFCTSQLPGADAEATQQCKIVLFQTITGILEKLAAESQPSETVEPQPPAVEEPATPALLVTLDIDLGDGVTALLQYFAGDDADAAARAFCEHNGVDLENVPLLADEIRRQVAKL</sequence>
<dbReference type="AlphaFoldDB" id="A0A1V9Z062"/>
<keyword evidence="1" id="KW-0732">Signal</keyword>
<accession>A0A1V9Z062</accession>
<evidence type="ECO:0000313" key="2">
    <source>
        <dbReference type="EMBL" id="OQR91388.1"/>
    </source>
</evidence>
<name>A0A1V9Z062_ACHHY</name>
<proteinExistence type="predicted"/>
<organism evidence="2 3">
    <name type="scientific">Achlya hypogyna</name>
    <name type="common">Oomycete</name>
    <name type="synonym">Protoachlya hypogyna</name>
    <dbReference type="NCBI Taxonomy" id="1202772"/>
    <lineage>
        <taxon>Eukaryota</taxon>
        <taxon>Sar</taxon>
        <taxon>Stramenopiles</taxon>
        <taxon>Oomycota</taxon>
        <taxon>Saprolegniomycetes</taxon>
        <taxon>Saprolegniales</taxon>
        <taxon>Achlyaceae</taxon>
        <taxon>Achlya</taxon>
    </lineage>
</organism>
<evidence type="ECO:0000256" key="1">
    <source>
        <dbReference type="SAM" id="SignalP"/>
    </source>
</evidence>
<evidence type="ECO:0008006" key="4">
    <source>
        <dbReference type="Google" id="ProtNLM"/>
    </source>
</evidence>
<feature type="chain" id="PRO_5012596571" description="Secreted protein" evidence="1">
    <location>
        <begin position="17"/>
        <end position="499"/>
    </location>
</feature>
<dbReference type="Proteomes" id="UP000243579">
    <property type="component" value="Unassembled WGS sequence"/>
</dbReference>
<keyword evidence="3" id="KW-1185">Reference proteome</keyword>
<dbReference type="EMBL" id="JNBR01000537">
    <property type="protein sequence ID" value="OQR91388.1"/>
    <property type="molecule type" value="Genomic_DNA"/>
</dbReference>
<feature type="signal peptide" evidence="1">
    <location>
        <begin position="1"/>
        <end position="16"/>
    </location>
</feature>
<evidence type="ECO:0000313" key="3">
    <source>
        <dbReference type="Proteomes" id="UP000243579"/>
    </source>
</evidence>
<reference evidence="2 3" key="1">
    <citation type="journal article" date="2014" name="Genome Biol. Evol.">
        <title>The secreted proteins of Achlya hypogyna and Thraustotheca clavata identify the ancestral oomycete secretome and reveal gene acquisitions by horizontal gene transfer.</title>
        <authorList>
            <person name="Misner I."/>
            <person name="Blouin N."/>
            <person name="Leonard G."/>
            <person name="Richards T.A."/>
            <person name="Lane C.E."/>
        </authorList>
    </citation>
    <scope>NUCLEOTIDE SEQUENCE [LARGE SCALE GENOMIC DNA]</scope>
    <source>
        <strain evidence="2 3">ATCC 48635</strain>
    </source>
</reference>
<dbReference type="OrthoDB" id="10259249at2759"/>